<dbReference type="Proteomes" id="UP000196710">
    <property type="component" value="Chromosome"/>
</dbReference>
<dbReference type="Pfam" id="PF02195">
    <property type="entry name" value="ParB_N"/>
    <property type="match status" value="1"/>
</dbReference>
<dbReference type="AlphaFoldDB" id="A0A1Z2XPS3"/>
<reference evidence="4" key="1">
    <citation type="journal article" date="2017" name="Genome Announc.">
        <title>High-Quality Whole-Genome Sequences of the Oligo-Mouse-Microbiota Bacterial Community.</title>
        <authorList>
            <person name="Garzetti D."/>
            <person name="Brugiroux S."/>
            <person name="Bunk B."/>
            <person name="Pukall R."/>
            <person name="McCoy K.D."/>
            <person name="Macpherson A.J."/>
            <person name="Stecher B."/>
        </authorList>
    </citation>
    <scope>NUCLEOTIDE SEQUENCE</scope>
    <source>
        <strain evidence="4">KB18</strain>
    </source>
</reference>
<dbReference type="InterPro" id="IPR004437">
    <property type="entry name" value="ParB/RepB/Spo0J"/>
</dbReference>
<protein>
    <submittedName>
        <fullName evidence="4">DNA-binding protein</fullName>
    </submittedName>
    <submittedName>
        <fullName evidence="5">ParB/RepB/Spo0J family partition protein</fullName>
    </submittedName>
</protein>
<dbReference type="EMBL" id="CP065321">
    <property type="protein sequence ID" value="QQR29740.1"/>
    <property type="molecule type" value="Genomic_DNA"/>
</dbReference>
<dbReference type="Gene3D" id="3.90.1530.30">
    <property type="match status" value="1"/>
</dbReference>
<feature type="compositionally biased region" description="Basic and acidic residues" evidence="2">
    <location>
        <begin position="78"/>
        <end position="94"/>
    </location>
</feature>
<dbReference type="GO" id="GO:0005694">
    <property type="term" value="C:chromosome"/>
    <property type="evidence" value="ECO:0007669"/>
    <property type="project" value="TreeGrafter"/>
</dbReference>
<feature type="region of interest" description="Disordered" evidence="2">
    <location>
        <begin position="439"/>
        <end position="458"/>
    </location>
</feature>
<dbReference type="SUPFAM" id="SSF110849">
    <property type="entry name" value="ParB/Sulfiredoxin"/>
    <property type="match status" value="1"/>
</dbReference>
<dbReference type="CDD" id="cd16407">
    <property type="entry name" value="ParB_N_like"/>
    <property type="match status" value="1"/>
</dbReference>
<dbReference type="EMBL" id="CP021422">
    <property type="protein sequence ID" value="ASB40453.1"/>
    <property type="molecule type" value="Genomic_DNA"/>
</dbReference>
<dbReference type="KEGG" id="amur:ADH66_07120"/>
<evidence type="ECO:0000313" key="6">
    <source>
        <dbReference type="Proteomes" id="UP000196710"/>
    </source>
</evidence>
<organism evidence="5 7">
    <name type="scientific">Acutalibacter muris</name>
    <dbReference type="NCBI Taxonomy" id="1796620"/>
    <lineage>
        <taxon>Bacteria</taxon>
        <taxon>Bacillati</taxon>
        <taxon>Bacillota</taxon>
        <taxon>Clostridia</taxon>
        <taxon>Eubacteriales</taxon>
        <taxon>Acutalibacteraceae</taxon>
        <taxon>Acutalibacter</taxon>
    </lineage>
</organism>
<dbReference type="RefSeq" id="WP_066533997.1">
    <property type="nucleotide sequence ID" value="NZ_CP021422.1"/>
</dbReference>
<feature type="compositionally biased region" description="Basic and acidic residues" evidence="2">
    <location>
        <begin position="102"/>
        <end position="116"/>
    </location>
</feature>
<dbReference type="Proteomes" id="UP000596035">
    <property type="component" value="Chromosome"/>
</dbReference>
<dbReference type="SUPFAM" id="SSF109709">
    <property type="entry name" value="KorB DNA-binding domain-like"/>
    <property type="match status" value="1"/>
</dbReference>
<evidence type="ECO:0000313" key="7">
    <source>
        <dbReference type="Proteomes" id="UP000596035"/>
    </source>
</evidence>
<evidence type="ECO:0000313" key="4">
    <source>
        <dbReference type="EMBL" id="ASB40453.1"/>
    </source>
</evidence>
<dbReference type="InterPro" id="IPR050336">
    <property type="entry name" value="Chromosome_partition/occlusion"/>
</dbReference>
<sequence>MADETKTNATPEAPGGPPAPEQTEQAVIPGMDGGPAPSGKVIDLSDVRAESGKTGPESPIPGEVPPEQGAAGSVTEYTKQEWERPLEEIEAEQKKARRGRPPKADRAAPEAGEKKTGKGRATKAAPGKTAKAPGKGKRAAPSKGAPPTPAKEEAPAPPPEPAQPRDATRAVKEEVVYLNLSDLHPFKDHPFGVRDDAEMQGLVESVRSGGVNQPALVRPREGGGYEIIAGHRRQRASELAGFGNMPCIIRELTDDQAVLAMTDDNLRHREKLLPSEKAAALQQQYEAIKYQGAQGDDDEAGKLSLQSVGQRNGMSVKIVQRYLWLNDLVPELQEVMDAGKLSFTPAVEISRIRPKHQKYIAVSIEGQQSSPSQGQAKRLRELDKDNKLNPDAIDAILSEEKKKEDISVIISGAELEKYFGKEATPRQMKDQIMALLDGWKEKQPPELGKGEKKVDMEK</sequence>
<dbReference type="Gene3D" id="1.10.10.2830">
    <property type="match status" value="1"/>
</dbReference>
<feature type="compositionally biased region" description="Low complexity" evidence="2">
    <location>
        <begin position="122"/>
        <end position="133"/>
    </location>
</feature>
<feature type="domain" description="ParB-like N-terminal" evidence="3">
    <location>
        <begin position="176"/>
        <end position="265"/>
    </location>
</feature>
<dbReference type="PANTHER" id="PTHR33375:SF1">
    <property type="entry name" value="CHROMOSOME-PARTITIONING PROTEIN PARB-RELATED"/>
    <property type="match status" value="1"/>
</dbReference>
<dbReference type="GO" id="GO:0003677">
    <property type="term" value="F:DNA binding"/>
    <property type="evidence" value="ECO:0007669"/>
    <property type="project" value="UniProtKB-KW"/>
</dbReference>
<dbReference type="PANTHER" id="PTHR33375">
    <property type="entry name" value="CHROMOSOME-PARTITIONING PROTEIN PARB-RELATED"/>
    <property type="match status" value="1"/>
</dbReference>
<feature type="region of interest" description="Disordered" evidence="2">
    <location>
        <begin position="1"/>
        <end position="168"/>
    </location>
</feature>
<evidence type="ECO:0000256" key="1">
    <source>
        <dbReference type="ARBA" id="ARBA00006295"/>
    </source>
</evidence>
<reference evidence="6" key="2">
    <citation type="submission" date="2017-05" db="EMBL/GenBank/DDBJ databases">
        <title>Improved OligoMM genomes.</title>
        <authorList>
            <person name="Garzetti D."/>
        </authorList>
    </citation>
    <scope>NUCLEOTIDE SEQUENCE [LARGE SCALE GENOMIC DNA]</scope>
    <source>
        <strain evidence="6">KB18</strain>
    </source>
</reference>
<name>A0A1Z2XPS3_9FIRM</name>
<keyword evidence="6" id="KW-1185">Reference proteome</keyword>
<feature type="compositionally biased region" description="Pro residues" evidence="2">
    <location>
        <begin position="144"/>
        <end position="162"/>
    </location>
</feature>
<dbReference type="InterPro" id="IPR003115">
    <property type="entry name" value="ParB_N"/>
</dbReference>
<evidence type="ECO:0000256" key="2">
    <source>
        <dbReference type="SAM" id="MobiDB-lite"/>
    </source>
</evidence>
<proteinExistence type="inferred from homology"/>
<evidence type="ECO:0000313" key="5">
    <source>
        <dbReference type="EMBL" id="QQR29740.1"/>
    </source>
</evidence>
<accession>A0A1Z2XPS3</accession>
<comment type="similarity">
    <text evidence="1">Belongs to the ParB family.</text>
</comment>
<gene>
    <name evidence="4" type="ORF">ADH66_07120</name>
    <name evidence="5" type="ORF">I5Q82_17195</name>
</gene>
<reference evidence="5 7" key="3">
    <citation type="submission" date="2020-11" db="EMBL/GenBank/DDBJ databases">
        <title>Closed and high quality bacterial genomes of the OMM12 community.</title>
        <authorList>
            <person name="Marbouty M."/>
            <person name="Lamy-Besnier Q."/>
            <person name="Debarbieux L."/>
            <person name="Koszul R."/>
        </authorList>
    </citation>
    <scope>NUCLEOTIDE SEQUENCE [LARGE SCALE GENOMIC DNA]</scope>
    <source>
        <strain evidence="5 7">KB18</strain>
    </source>
</reference>
<dbReference type="GO" id="GO:0007059">
    <property type="term" value="P:chromosome segregation"/>
    <property type="evidence" value="ECO:0007669"/>
    <property type="project" value="TreeGrafter"/>
</dbReference>
<evidence type="ECO:0000259" key="3">
    <source>
        <dbReference type="SMART" id="SM00470"/>
    </source>
</evidence>
<dbReference type="NCBIfam" id="TIGR00180">
    <property type="entry name" value="parB_part"/>
    <property type="match status" value="1"/>
</dbReference>
<keyword evidence="4" id="KW-0238">DNA-binding</keyword>
<dbReference type="InterPro" id="IPR036086">
    <property type="entry name" value="ParB/Sulfiredoxin_sf"/>
</dbReference>
<dbReference type="SMART" id="SM00470">
    <property type="entry name" value="ParB"/>
    <property type="match status" value="1"/>
</dbReference>